<dbReference type="InterPro" id="IPR015943">
    <property type="entry name" value="WD40/YVTN_repeat-like_dom_sf"/>
</dbReference>
<feature type="domain" description="Transcription factor IIIC putative zinc-finger" evidence="1">
    <location>
        <begin position="506"/>
        <end position="571"/>
    </location>
</feature>
<dbReference type="GO" id="GO:0000127">
    <property type="term" value="C:transcription factor TFIIIC complex"/>
    <property type="evidence" value="ECO:0007669"/>
    <property type="project" value="EnsemblFungi"/>
</dbReference>
<dbReference type="GO" id="GO:0042791">
    <property type="term" value="P:5S class rRNA transcription by RNA polymerase III"/>
    <property type="evidence" value="ECO:0007669"/>
    <property type="project" value="EnsemblFungi"/>
</dbReference>
<proteinExistence type="predicted"/>
<reference evidence="3 4" key="1">
    <citation type="submission" date="2014-12" db="EMBL/GenBank/DDBJ databases">
        <authorList>
            <person name="Neuveglise Cecile"/>
        </authorList>
    </citation>
    <scope>NUCLEOTIDE SEQUENCE [LARGE SCALE GENOMIC DNA]</scope>
    <source>
        <strain evidence="3 4">CBS 12615</strain>
    </source>
</reference>
<dbReference type="GO" id="GO:0001002">
    <property type="term" value="F:RNA polymerase III type 1 promoter sequence-specific DNA binding"/>
    <property type="evidence" value="ECO:0007669"/>
    <property type="project" value="EnsemblFungi"/>
</dbReference>
<dbReference type="InterPro" id="IPR024977">
    <property type="entry name" value="Apc4-like_WD40_dom"/>
</dbReference>
<sequence length="572" mass="65313">MKLIRDLKVSRKELQDWTDNLSWAPDGTLYITTVPDVTVCQPVYEESNHDSSKGLFHVKEYPLLLKNKLEFMLAQDNTMLNSVPDSFVKRCEVSPITNLLAVLTNNGNACIFEDDRLLFELDEPDRELKNRTYHSLAWSPDGTLITVGNECGEVITFKITDGALELECEHHSTIKFMEDSSVWVTKIKWSGQKRLIALSDNSVFLVKEDSSFVQLTEPSRFTVFDFCEIFDNVVVARMGCVFKYDIRQEKTESISWSGCDKLYIVPITGRNAAILLSSKTSCLLDLDTGMNISEDKLVAPHLEIKFKKWNSYFNELNEYETSLSIHGLSVSVDGASLALLYSIDRLSLRYRIVSEQVYRISFLPLSDTWQIKAPATGLAWFQTYQIYGRQLPPTNSRDVRNFVLNTDGDFKTYLQRLIHSEDMSAVQFSNYISDLKDNILYKKAVYEFATAHSAEITNELDKACIQAVAQILGLESPVRIDKFIMKSELIEESFTSQQSPKTDVVYSEDGHMWRRCAATFLPLLTPKVKICPVSKFRIIDVKEDSVNDYGFLTRTILELFNNQSIYSGTKMI</sequence>
<dbReference type="AlphaFoldDB" id="A0A0C7N6Q5"/>
<accession>A0A0C7N6Q5</accession>
<evidence type="ECO:0000259" key="2">
    <source>
        <dbReference type="Pfam" id="PF12894"/>
    </source>
</evidence>
<dbReference type="Pfam" id="PF12894">
    <property type="entry name" value="ANAPC4_WD40"/>
    <property type="match status" value="1"/>
</dbReference>
<dbReference type="InterPro" id="IPR036322">
    <property type="entry name" value="WD40_repeat_dom_sf"/>
</dbReference>
<evidence type="ECO:0000313" key="3">
    <source>
        <dbReference type="EMBL" id="CEP63557.1"/>
    </source>
</evidence>
<name>A0A0C7N6Q5_9SACH</name>
<evidence type="ECO:0000259" key="1">
    <source>
        <dbReference type="Pfam" id="PF12660"/>
    </source>
</evidence>
<dbReference type="SUPFAM" id="SSF50978">
    <property type="entry name" value="WD40 repeat-like"/>
    <property type="match status" value="1"/>
</dbReference>
<dbReference type="EMBL" id="LN736367">
    <property type="protein sequence ID" value="CEP63557.1"/>
    <property type="molecule type" value="Genomic_DNA"/>
</dbReference>
<dbReference type="GO" id="GO:0008301">
    <property type="term" value="F:DNA binding, bending"/>
    <property type="evidence" value="ECO:0007669"/>
    <property type="project" value="EnsemblFungi"/>
</dbReference>
<gene>
    <name evidence="3" type="ORF">LALA0_S08e05314g</name>
</gene>
<dbReference type="GeneID" id="34687069"/>
<dbReference type="OrthoDB" id="6021743at2759"/>
<dbReference type="InterPro" id="IPR024764">
    <property type="entry name" value="TFIIIC_Znf"/>
</dbReference>
<protein>
    <submittedName>
        <fullName evidence="3">LALA0S08e05314g1_1</fullName>
    </submittedName>
</protein>
<dbReference type="Pfam" id="PF12660">
    <property type="entry name" value="zf-TFIIIC"/>
    <property type="match status" value="1"/>
</dbReference>
<evidence type="ECO:0000313" key="4">
    <source>
        <dbReference type="Proteomes" id="UP000054304"/>
    </source>
</evidence>
<dbReference type="GO" id="GO:0001003">
    <property type="term" value="F:RNA polymerase III type 2 promoter sequence-specific DNA binding"/>
    <property type="evidence" value="ECO:0007669"/>
    <property type="project" value="EnsemblFungi"/>
</dbReference>
<dbReference type="STRING" id="1245769.A0A0C7N6Q5"/>
<feature type="domain" description="Anaphase-promoting complex subunit 4-like WD40" evidence="2">
    <location>
        <begin position="94"/>
        <end position="190"/>
    </location>
</feature>
<dbReference type="HOGENOM" id="CLU_033367_0_0_1"/>
<dbReference type="Gene3D" id="2.130.10.10">
    <property type="entry name" value="YVTN repeat-like/Quinoprotein amine dehydrogenase"/>
    <property type="match status" value="1"/>
</dbReference>
<dbReference type="RefSeq" id="XP_022629770.1">
    <property type="nucleotide sequence ID" value="XM_022771162.1"/>
</dbReference>
<dbReference type="Proteomes" id="UP000054304">
    <property type="component" value="Unassembled WGS sequence"/>
</dbReference>
<organism evidence="3 4">
    <name type="scientific">Lachancea lanzarotensis</name>
    <dbReference type="NCBI Taxonomy" id="1245769"/>
    <lineage>
        <taxon>Eukaryota</taxon>
        <taxon>Fungi</taxon>
        <taxon>Dikarya</taxon>
        <taxon>Ascomycota</taxon>
        <taxon>Saccharomycotina</taxon>
        <taxon>Saccharomycetes</taxon>
        <taxon>Saccharomycetales</taxon>
        <taxon>Saccharomycetaceae</taxon>
        <taxon>Lachancea</taxon>
    </lineage>
</organism>
<keyword evidence="4" id="KW-1185">Reference proteome</keyword>